<comment type="similarity">
    <text evidence="1">Belongs to the asparagine synthetase family.</text>
</comment>
<feature type="binding site" evidence="6">
    <location>
        <position position="139"/>
    </location>
    <ligand>
        <name>L-glutamine</name>
        <dbReference type="ChEBI" id="CHEBI:58359"/>
    </ligand>
</feature>
<dbReference type="InterPro" id="IPR029055">
    <property type="entry name" value="Ntn_hydrolases_N"/>
</dbReference>
<evidence type="ECO:0000256" key="4">
    <source>
        <dbReference type="ARBA" id="ARBA00022962"/>
    </source>
</evidence>
<evidence type="ECO:0000256" key="7">
    <source>
        <dbReference type="PIRSR" id="PIRSR001589-3"/>
    </source>
</evidence>
<dbReference type="PIRSF" id="PIRSF001589">
    <property type="entry name" value="Asn_synthetase_glu-h"/>
    <property type="match status" value="1"/>
</dbReference>
<proteinExistence type="inferred from homology"/>
<dbReference type="SUPFAM" id="SSF52402">
    <property type="entry name" value="Adenine nucleotide alpha hydrolases-like"/>
    <property type="match status" value="1"/>
</dbReference>
<dbReference type="GO" id="GO:0005829">
    <property type="term" value="C:cytosol"/>
    <property type="evidence" value="ECO:0007669"/>
    <property type="project" value="TreeGrafter"/>
</dbReference>
<accession>A0AAQ3R9W2</accession>
<dbReference type="PROSITE" id="PS51278">
    <property type="entry name" value="GATASE_TYPE_2"/>
    <property type="match status" value="1"/>
</dbReference>
<dbReference type="Gene3D" id="3.60.20.10">
    <property type="entry name" value="Glutamine Phosphoribosylpyrophosphate, subunit 1, domain 1"/>
    <property type="match status" value="1"/>
</dbReference>
<dbReference type="GO" id="GO:0005524">
    <property type="term" value="F:ATP binding"/>
    <property type="evidence" value="ECO:0007669"/>
    <property type="project" value="UniProtKB-KW"/>
</dbReference>
<organism evidence="10 11">
    <name type="scientific">Acrodontium crateriforme</name>
    <dbReference type="NCBI Taxonomy" id="150365"/>
    <lineage>
        <taxon>Eukaryota</taxon>
        <taxon>Fungi</taxon>
        <taxon>Dikarya</taxon>
        <taxon>Ascomycota</taxon>
        <taxon>Pezizomycotina</taxon>
        <taxon>Dothideomycetes</taxon>
        <taxon>Dothideomycetidae</taxon>
        <taxon>Mycosphaerellales</taxon>
        <taxon>Teratosphaeriaceae</taxon>
        <taxon>Acrodontium</taxon>
    </lineage>
</organism>
<dbReference type="InterPro" id="IPR014729">
    <property type="entry name" value="Rossmann-like_a/b/a_fold"/>
</dbReference>
<gene>
    <name evidence="10" type="ORF">R9X50_00645000</name>
</gene>
<keyword evidence="3 5" id="KW-0067">ATP-binding</keyword>
<evidence type="ECO:0000256" key="5">
    <source>
        <dbReference type="PIRNR" id="PIRNR001589"/>
    </source>
</evidence>
<dbReference type="Pfam" id="PF00733">
    <property type="entry name" value="Asn_synthase"/>
    <property type="match status" value="2"/>
</dbReference>
<dbReference type="InterPro" id="IPR051786">
    <property type="entry name" value="ASN_synthetase/amidase"/>
</dbReference>
<dbReference type="Proteomes" id="UP001303373">
    <property type="component" value="Chromosome 10"/>
</dbReference>
<keyword evidence="4" id="KW-0315">Glutamine amidotransferase</keyword>
<dbReference type="AlphaFoldDB" id="A0AAQ3R9W2"/>
<evidence type="ECO:0000259" key="9">
    <source>
        <dbReference type="PROSITE" id="PS51278"/>
    </source>
</evidence>
<dbReference type="InterPro" id="IPR006426">
    <property type="entry name" value="Asn_synth_AEB"/>
</dbReference>
<dbReference type="GO" id="GO:0006529">
    <property type="term" value="P:asparagine biosynthetic process"/>
    <property type="evidence" value="ECO:0007669"/>
    <property type="project" value="InterPro"/>
</dbReference>
<dbReference type="NCBIfam" id="TIGR01536">
    <property type="entry name" value="asn_synth_AEB"/>
    <property type="match status" value="1"/>
</dbReference>
<evidence type="ECO:0000256" key="2">
    <source>
        <dbReference type="ARBA" id="ARBA00022741"/>
    </source>
</evidence>
<evidence type="ECO:0000256" key="6">
    <source>
        <dbReference type="PIRSR" id="PIRSR001589-2"/>
    </source>
</evidence>
<feature type="domain" description="Glutamine amidotransferase type-2" evidence="9">
    <location>
        <begin position="2"/>
        <end position="248"/>
    </location>
</feature>
<dbReference type="CDD" id="cd00712">
    <property type="entry name" value="AsnB"/>
    <property type="match status" value="1"/>
</dbReference>
<dbReference type="PANTHER" id="PTHR43284:SF1">
    <property type="entry name" value="ASPARAGINE SYNTHETASE"/>
    <property type="match status" value="1"/>
</dbReference>
<protein>
    <submittedName>
        <fullName evidence="10">Asparagine synthase</fullName>
    </submittedName>
</protein>
<feature type="site" description="Important for beta-aspartyl-AMP intermediate formation" evidence="7">
    <location>
        <position position="397"/>
    </location>
</feature>
<evidence type="ECO:0000313" key="11">
    <source>
        <dbReference type="Proteomes" id="UP001303373"/>
    </source>
</evidence>
<evidence type="ECO:0000313" key="10">
    <source>
        <dbReference type="EMBL" id="WPH03569.1"/>
    </source>
</evidence>
<dbReference type="GO" id="GO:0004066">
    <property type="term" value="F:asparagine synthase (glutamine-hydrolyzing) activity"/>
    <property type="evidence" value="ECO:0007669"/>
    <property type="project" value="InterPro"/>
</dbReference>
<evidence type="ECO:0000256" key="8">
    <source>
        <dbReference type="SAM" id="MobiDB-lite"/>
    </source>
</evidence>
<dbReference type="CDD" id="cd01991">
    <property type="entry name" value="Asn_synthase_B_C"/>
    <property type="match status" value="1"/>
</dbReference>
<feature type="binding site" evidence="6">
    <location>
        <position position="339"/>
    </location>
    <ligand>
        <name>ATP</name>
        <dbReference type="ChEBI" id="CHEBI:30616"/>
    </ligand>
</feature>
<reference evidence="10 11" key="1">
    <citation type="submission" date="2023-11" db="EMBL/GenBank/DDBJ databases">
        <title>An acidophilic fungus is an integral part of prey digestion in a carnivorous sundew plant.</title>
        <authorList>
            <person name="Tsai I.J."/>
        </authorList>
    </citation>
    <scope>NUCLEOTIDE SEQUENCE [LARGE SCALE GENOMIC DNA]</scope>
    <source>
        <strain evidence="10">169a</strain>
    </source>
</reference>
<name>A0AAQ3R9W2_9PEZI</name>
<evidence type="ECO:0000256" key="1">
    <source>
        <dbReference type="ARBA" id="ARBA00005752"/>
    </source>
</evidence>
<dbReference type="Pfam" id="PF13537">
    <property type="entry name" value="GATase_7"/>
    <property type="match status" value="1"/>
</dbReference>
<dbReference type="InterPro" id="IPR033738">
    <property type="entry name" value="AsnB_N"/>
</dbReference>
<dbReference type="Gene3D" id="3.40.50.620">
    <property type="entry name" value="HUPs"/>
    <property type="match status" value="2"/>
</dbReference>
<feature type="region of interest" description="Disordered" evidence="8">
    <location>
        <begin position="15"/>
        <end position="51"/>
    </location>
</feature>
<dbReference type="EMBL" id="CP138589">
    <property type="protein sequence ID" value="WPH03569.1"/>
    <property type="molecule type" value="Genomic_DNA"/>
</dbReference>
<dbReference type="PANTHER" id="PTHR43284">
    <property type="entry name" value="ASPARAGINE SYNTHETASE (GLUTAMINE-HYDROLYZING)"/>
    <property type="match status" value="1"/>
</dbReference>
<sequence length="678" mass="76147">MCGISTVFALTRRGYLHNPGQRKQRANDSGYNSTGTDSGSASPVSQHKDDDLVTSLDNSLGQIKHRGPDSRGQWISDDGRIALGHVRLAINDLSLDGAQPLHNDEGTIHAVVNGELYTSDEIREELARKTKYPFKSTSDSEIVLALYQEHGPSFLKFLRGEFAICLFDSATQTFFAARDRYGVKPLFYTTVDDRLLVASEAKAFIPLGWKPQWDVKCLMDEGWRQDSRTPFLGVHKVRPGHYFTCNSAGFMEHRQYWDSEYPDKAIPDLRTEGTIVSDVRERLLDSIRIRLRADVPVGVYLSGGLDSSAVAGMMCHLIQEEGVKSGGQSGLERVTCFSIAFDQNSGLDESEIARRTAEHLGVKFVPKYMNEEEIVKRFEDAVWHAEHQNYDLNFVGEGADEVFGGYPAHLRDFIRESDPSWPVSGLSNELRQYHQDLIDTKTADYYAHRALDPIDPTTRPSRIALAQLNSITSPLPMASYRFPSSMFSPWTHLVYGPSFPLNVVAANSDGRVRALMQDKWHPLHSALYCWSKGNLPNVLLACLGDRAEMAHSIEGRVPFIDHKLASFINAIPPSLKIKYNPPKPGQDASAGTFTEKWILREAARPFITDEIYYRKKHGYAAPTVWPVGGALHNMFKSLITRENVERLGFVAWDQVKCLWVVLSQKFDVQTATVSEKSR</sequence>
<dbReference type="SUPFAM" id="SSF56235">
    <property type="entry name" value="N-terminal nucleophile aminohydrolases (Ntn hydrolases)"/>
    <property type="match status" value="1"/>
</dbReference>
<keyword evidence="11" id="KW-1185">Reference proteome</keyword>
<evidence type="ECO:0000256" key="3">
    <source>
        <dbReference type="ARBA" id="ARBA00022840"/>
    </source>
</evidence>
<keyword evidence="2 5" id="KW-0547">Nucleotide-binding</keyword>
<dbReference type="InterPro" id="IPR017932">
    <property type="entry name" value="GATase_2_dom"/>
</dbReference>
<feature type="compositionally biased region" description="Polar residues" evidence="8">
    <location>
        <begin position="27"/>
        <end position="45"/>
    </location>
</feature>
<dbReference type="InterPro" id="IPR001962">
    <property type="entry name" value="Asn_synthase"/>
</dbReference>